<sequence>VLVLAQLLQLCGATRRVSSASCFSSGSCATRVSRRCNAQL</sequence>
<feature type="chain" id="PRO_5017302251" evidence="1">
    <location>
        <begin position="20"/>
        <end position="40"/>
    </location>
</feature>
<protein>
    <submittedName>
        <fullName evidence="2">Uncharacterized protein</fullName>
    </submittedName>
</protein>
<organism evidence="2 3">
    <name type="scientific">Trifolium medium</name>
    <dbReference type="NCBI Taxonomy" id="97028"/>
    <lineage>
        <taxon>Eukaryota</taxon>
        <taxon>Viridiplantae</taxon>
        <taxon>Streptophyta</taxon>
        <taxon>Embryophyta</taxon>
        <taxon>Tracheophyta</taxon>
        <taxon>Spermatophyta</taxon>
        <taxon>Magnoliopsida</taxon>
        <taxon>eudicotyledons</taxon>
        <taxon>Gunneridae</taxon>
        <taxon>Pentapetalae</taxon>
        <taxon>rosids</taxon>
        <taxon>fabids</taxon>
        <taxon>Fabales</taxon>
        <taxon>Fabaceae</taxon>
        <taxon>Papilionoideae</taxon>
        <taxon>50 kb inversion clade</taxon>
        <taxon>NPAAA clade</taxon>
        <taxon>Hologalegina</taxon>
        <taxon>IRL clade</taxon>
        <taxon>Trifolieae</taxon>
        <taxon>Trifolium</taxon>
    </lineage>
</organism>
<feature type="signal peptide" evidence="1">
    <location>
        <begin position="1"/>
        <end position="19"/>
    </location>
</feature>
<evidence type="ECO:0000313" key="3">
    <source>
        <dbReference type="Proteomes" id="UP000265520"/>
    </source>
</evidence>
<feature type="non-terminal residue" evidence="2">
    <location>
        <position position="1"/>
    </location>
</feature>
<keyword evidence="1" id="KW-0732">Signal</keyword>
<evidence type="ECO:0000256" key="1">
    <source>
        <dbReference type="SAM" id="SignalP"/>
    </source>
</evidence>
<evidence type="ECO:0000313" key="2">
    <source>
        <dbReference type="EMBL" id="MCI44434.1"/>
    </source>
</evidence>
<name>A0A392S8C7_9FABA</name>
<accession>A0A392S8C7</accession>
<comment type="caution">
    <text evidence="2">The sequence shown here is derived from an EMBL/GenBank/DDBJ whole genome shotgun (WGS) entry which is preliminary data.</text>
</comment>
<dbReference type="Proteomes" id="UP000265520">
    <property type="component" value="Unassembled WGS sequence"/>
</dbReference>
<proteinExistence type="predicted"/>
<dbReference type="AlphaFoldDB" id="A0A392S8C7"/>
<keyword evidence="3" id="KW-1185">Reference proteome</keyword>
<dbReference type="EMBL" id="LXQA010330593">
    <property type="protein sequence ID" value="MCI44434.1"/>
    <property type="molecule type" value="Genomic_DNA"/>
</dbReference>
<reference evidence="2 3" key="1">
    <citation type="journal article" date="2018" name="Front. Plant Sci.">
        <title>Red Clover (Trifolium pratense) and Zigzag Clover (T. medium) - A Picture of Genomic Similarities and Differences.</title>
        <authorList>
            <person name="Dluhosova J."/>
            <person name="Istvanek J."/>
            <person name="Nedelnik J."/>
            <person name="Repkova J."/>
        </authorList>
    </citation>
    <scope>NUCLEOTIDE SEQUENCE [LARGE SCALE GENOMIC DNA]</scope>
    <source>
        <strain evidence="3">cv. 10/8</strain>
        <tissue evidence="2">Leaf</tissue>
    </source>
</reference>